<gene>
    <name evidence="2" type="ORF">VC81_04230</name>
</gene>
<dbReference type="AlphaFoldDB" id="A0A0F3RT66"/>
<proteinExistence type="predicted"/>
<dbReference type="STRING" id="216463.VC81_04230"/>
<accession>A0A0F3RT66</accession>
<dbReference type="Proteomes" id="UP000033491">
    <property type="component" value="Unassembled WGS sequence"/>
</dbReference>
<protein>
    <submittedName>
        <fullName evidence="2">Uncharacterized protein</fullName>
    </submittedName>
</protein>
<dbReference type="PATRIC" id="fig|216463.3.peg.2675"/>
<reference evidence="2 3" key="1">
    <citation type="submission" date="2015-03" db="EMBL/GenBank/DDBJ databases">
        <authorList>
            <person name="Zheng J."/>
            <person name="Ganezle M."/>
        </authorList>
    </citation>
    <scope>NUCLEOTIDE SEQUENCE [LARGE SCALE GENOMIC DNA]</scope>
    <source>
        <strain evidence="2 3">LP38</strain>
    </source>
</reference>
<name>A0A0F3RT66_9LACO</name>
<evidence type="ECO:0000313" key="3">
    <source>
        <dbReference type="Proteomes" id="UP000033491"/>
    </source>
</evidence>
<sequence>MMHDIGITVNQNVVSTDVAEFRSLQAMLLGRMHERHIEWSWTLAEKGPHNRNQGNVSGHERRLRQFQSDGQRRFKQF</sequence>
<dbReference type="EMBL" id="JZCR01000009">
    <property type="protein sequence ID" value="KJW13218.1"/>
    <property type="molecule type" value="Genomic_DNA"/>
</dbReference>
<organism evidence="2 3">
    <name type="scientific">Levilactobacillus spicheri</name>
    <dbReference type="NCBI Taxonomy" id="216463"/>
    <lineage>
        <taxon>Bacteria</taxon>
        <taxon>Bacillati</taxon>
        <taxon>Bacillota</taxon>
        <taxon>Bacilli</taxon>
        <taxon>Lactobacillales</taxon>
        <taxon>Lactobacillaceae</taxon>
        <taxon>Levilactobacillus</taxon>
    </lineage>
</organism>
<comment type="caution">
    <text evidence="2">The sequence shown here is derived from an EMBL/GenBank/DDBJ whole genome shotgun (WGS) entry which is preliminary data.</text>
</comment>
<evidence type="ECO:0000256" key="1">
    <source>
        <dbReference type="SAM" id="MobiDB-lite"/>
    </source>
</evidence>
<feature type="region of interest" description="Disordered" evidence="1">
    <location>
        <begin position="46"/>
        <end position="77"/>
    </location>
</feature>
<evidence type="ECO:0000313" key="2">
    <source>
        <dbReference type="EMBL" id="KJW13218.1"/>
    </source>
</evidence>